<feature type="domain" description="LIM zinc-binding" evidence="6">
    <location>
        <begin position="275"/>
        <end position="341"/>
    </location>
</feature>
<feature type="compositionally biased region" description="Low complexity" evidence="5">
    <location>
        <begin position="204"/>
        <end position="221"/>
    </location>
</feature>
<reference evidence="7" key="1">
    <citation type="submission" date="2018-11" db="EMBL/GenBank/DDBJ databases">
        <authorList>
            <person name="Alioto T."/>
            <person name="Alioto T."/>
        </authorList>
    </citation>
    <scope>NUCLEOTIDE SEQUENCE</scope>
</reference>
<evidence type="ECO:0000256" key="2">
    <source>
        <dbReference type="ARBA" id="ARBA00022833"/>
    </source>
</evidence>
<evidence type="ECO:0000256" key="5">
    <source>
        <dbReference type="SAM" id="MobiDB-lite"/>
    </source>
</evidence>
<dbReference type="Proteomes" id="UP000596742">
    <property type="component" value="Unassembled WGS sequence"/>
</dbReference>
<comment type="caution">
    <text evidence="7">The sequence shown here is derived from an EMBL/GenBank/DDBJ whole genome shotgun (WGS) entry which is preliminary data.</text>
</comment>
<keyword evidence="2 4" id="KW-0862">Zinc</keyword>
<evidence type="ECO:0000256" key="3">
    <source>
        <dbReference type="ARBA" id="ARBA00023038"/>
    </source>
</evidence>
<keyword evidence="1 4" id="KW-0479">Metal-binding</keyword>
<dbReference type="Pfam" id="PF00412">
    <property type="entry name" value="LIM"/>
    <property type="match status" value="1"/>
</dbReference>
<sequence length="484" mass="53846">MDVNYNLNQSLSSSGHFNALPQQQNVTGTTFTPEQLLAFQQMQLNAQMGNLTLTNGLQPDLYQSQNVTSPNIFQSMPNFVPTSSGLMAGVLPISPTYPTSYMPFPQSTMDSSNPGVFQQSMLSGQSFDPSSNESKQQLTLMLQLQNNIPSAVDLRKTVRRDIEGYQNYEEPQYSPRSPQFVSTPVNLSSPNTPNTTTRRQIMLSETSSTTSSGPASPSSSGIGMQNLSFSDNSPGPNSPKSPILVRHFSEPQTTNVQKVPTRASSLKIETKYPQDKCYRCMKKVYPMEKIGPVKDVVYHKGCFTCKTCGTKLNLKNFCHNKIYDLDIHVYCKSHCDQGSSQPIHIDANSVLIKGALLAPKLDKVNEQIRGSEETHKGGKLDANSVNIRSALSASKKDDQTKTRDTGSRYHLDMQSLEIAHARNVPATDLQTGNKIKQQAWKRNERKSESVPPTNVVRYSDTVPEYDMESLKRLQVENNPDYDRL</sequence>
<name>A0A8B6G3C6_MYTGA</name>
<evidence type="ECO:0000313" key="8">
    <source>
        <dbReference type="Proteomes" id="UP000596742"/>
    </source>
</evidence>
<evidence type="ECO:0000313" key="7">
    <source>
        <dbReference type="EMBL" id="VDI58021.1"/>
    </source>
</evidence>
<feature type="region of interest" description="Disordered" evidence="5">
    <location>
        <begin position="422"/>
        <end position="461"/>
    </location>
</feature>
<keyword evidence="3 4" id="KW-0440">LIM domain</keyword>
<dbReference type="PROSITE" id="PS00478">
    <property type="entry name" value="LIM_DOMAIN_1"/>
    <property type="match status" value="1"/>
</dbReference>
<dbReference type="AlphaFoldDB" id="A0A8B6G3C6"/>
<organism evidence="7 8">
    <name type="scientific">Mytilus galloprovincialis</name>
    <name type="common">Mediterranean mussel</name>
    <dbReference type="NCBI Taxonomy" id="29158"/>
    <lineage>
        <taxon>Eukaryota</taxon>
        <taxon>Metazoa</taxon>
        <taxon>Spiralia</taxon>
        <taxon>Lophotrochozoa</taxon>
        <taxon>Mollusca</taxon>
        <taxon>Bivalvia</taxon>
        <taxon>Autobranchia</taxon>
        <taxon>Pteriomorphia</taxon>
        <taxon>Mytilida</taxon>
        <taxon>Mytiloidea</taxon>
        <taxon>Mytilidae</taxon>
        <taxon>Mytilinae</taxon>
        <taxon>Mytilus</taxon>
    </lineage>
</organism>
<feature type="compositionally biased region" description="Polar residues" evidence="5">
    <location>
        <begin position="222"/>
        <end position="240"/>
    </location>
</feature>
<keyword evidence="8" id="KW-1185">Reference proteome</keyword>
<dbReference type="EMBL" id="UYJE01007805">
    <property type="protein sequence ID" value="VDI58021.1"/>
    <property type="molecule type" value="Genomic_DNA"/>
</dbReference>
<dbReference type="PANTHER" id="PTHR24206">
    <property type="entry name" value="OS06G0237300 PROTEIN"/>
    <property type="match status" value="1"/>
</dbReference>
<dbReference type="Gene3D" id="2.10.110.10">
    <property type="entry name" value="Cysteine Rich Protein"/>
    <property type="match status" value="1"/>
</dbReference>
<dbReference type="PROSITE" id="PS50023">
    <property type="entry name" value="LIM_DOMAIN_2"/>
    <property type="match status" value="1"/>
</dbReference>
<accession>A0A8B6G3C6</accession>
<dbReference type="InterPro" id="IPR001781">
    <property type="entry name" value="Znf_LIM"/>
</dbReference>
<gene>
    <name evidence="7" type="ORF">MGAL_10B024771</name>
</gene>
<dbReference type="GO" id="GO:0046872">
    <property type="term" value="F:metal ion binding"/>
    <property type="evidence" value="ECO:0007669"/>
    <property type="project" value="UniProtKB-KW"/>
</dbReference>
<evidence type="ECO:0000259" key="6">
    <source>
        <dbReference type="PROSITE" id="PS50023"/>
    </source>
</evidence>
<protein>
    <recommendedName>
        <fullName evidence="6">LIM zinc-binding domain-containing protein</fullName>
    </recommendedName>
</protein>
<feature type="compositionally biased region" description="Low complexity" evidence="5">
    <location>
        <begin position="182"/>
        <end position="197"/>
    </location>
</feature>
<proteinExistence type="predicted"/>
<feature type="region of interest" description="Disordered" evidence="5">
    <location>
        <begin position="390"/>
        <end position="409"/>
    </location>
</feature>
<evidence type="ECO:0000256" key="1">
    <source>
        <dbReference type="ARBA" id="ARBA00022723"/>
    </source>
</evidence>
<evidence type="ECO:0000256" key="4">
    <source>
        <dbReference type="PROSITE-ProRule" id="PRU00125"/>
    </source>
</evidence>
<dbReference type="SMART" id="SM00132">
    <property type="entry name" value="LIM"/>
    <property type="match status" value="1"/>
</dbReference>
<feature type="region of interest" description="Disordered" evidence="5">
    <location>
        <begin position="166"/>
        <end position="244"/>
    </location>
</feature>
<dbReference type="OrthoDB" id="6129702at2759"/>
<feature type="compositionally biased region" description="Basic and acidic residues" evidence="5">
    <location>
        <begin position="394"/>
        <end position="409"/>
    </location>
</feature>